<dbReference type="Gene3D" id="1.10.10.10">
    <property type="entry name" value="Winged helix-like DNA-binding domain superfamily/Winged helix DNA-binding domain"/>
    <property type="match status" value="1"/>
</dbReference>
<dbReference type="EC" id="2.1.1.220" evidence="3"/>
<dbReference type="SUPFAM" id="SSF53335">
    <property type="entry name" value="S-adenosyl-L-methionine-dependent methyltransferases"/>
    <property type="match status" value="1"/>
</dbReference>
<evidence type="ECO:0000256" key="11">
    <source>
        <dbReference type="ARBA" id="ARBA00023242"/>
    </source>
</evidence>
<evidence type="ECO:0000256" key="10">
    <source>
        <dbReference type="ARBA" id="ARBA00022927"/>
    </source>
</evidence>
<evidence type="ECO:0000256" key="2">
    <source>
        <dbReference type="ARBA" id="ARBA00009674"/>
    </source>
</evidence>
<dbReference type="AlphaFoldDB" id="A0A0M3JYT3"/>
<dbReference type="Gene3D" id="3.10.330.20">
    <property type="match status" value="1"/>
</dbReference>
<evidence type="ECO:0000259" key="14">
    <source>
        <dbReference type="Pfam" id="PF08704"/>
    </source>
</evidence>
<proteinExistence type="inferred from homology"/>
<reference evidence="15 16" key="2">
    <citation type="submission" date="2018-11" db="EMBL/GenBank/DDBJ databases">
        <authorList>
            <consortium name="Pathogen Informatics"/>
        </authorList>
    </citation>
    <scope>NUCLEOTIDE SEQUENCE [LARGE SCALE GENOMIC DNA]</scope>
</reference>
<comment type="subcellular location">
    <subcellularLocation>
        <location evidence="1">Nucleus</location>
    </subcellularLocation>
</comment>
<dbReference type="Gene3D" id="3.40.50.150">
    <property type="entry name" value="Vaccinia Virus protein VP39"/>
    <property type="match status" value="1"/>
</dbReference>
<evidence type="ECO:0000256" key="6">
    <source>
        <dbReference type="ARBA" id="ARBA00022603"/>
    </source>
</evidence>
<evidence type="ECO:0000313" key="17">
    <source>
        <dbReference type="WBParaSite" id="ASIM_0001362401-mRNA-1"/>
    </source>
</evidence>
<dbReference type="WBParaSite" id="ASIM_0001362401-mRNA-1">
    <property type="protein sequence ID" value="ASIM_0001362401-mRNA-1"/>
    <property type="gene ID" value="ASIM_0001362401"/>
</dbReference>
<protein>
    <recommendedName>
        <fullName evidence="4">Vacuolar protein-sorting-associated protein 25</fullName>
        <ecNumber evidence="3">2.1.1.220</ecNumber>
    </recommendedName>
    <alternativeName>
        <fullName evidence="12">ESCRT-II complex subunit VPS25</fullName>
    </alternativeName>
</protein>
<keyword evidence="9" id="KW-0819">tRNA processing</keyword>
<dbReference type="GO" id="GO:0016236">
    <property type="term" value="P:macroautophagy"/>
    <property type="evidence" value="ECO:0007669"/>
    <property type="project" value="UniProtKB-ARBA"/>
</dbReference>
<dbReference type="PROSITE" id="PS51620">
    <property type="entry name" value="SAM_TRM61"/>
    <property type="match status" value="1"/>
</dbReference>
<dbReference type="GO" id="GO:0030488">
    <property type="term" value="P:tRNA methylation"/>
    <property type="evidence" value="ECO:0007669"/>
    <property type="project" value="InterPro"/>
</dbReference>
<dbReference type="SUPFAM" id="SSF46785">
    <property type="entry name" value="Winged helix' DNA-binding domain"/>
    <property type="match status" value="2"/>
</dbReference>
<dbReference type="Proteomes" id="UP000267096">
    <property type="component" value="Unassembled WGS sequence"/>
</dbReference>
<dbReference type="Pfam" id="PF08704">
    <property type="entry name" value="GCD14"/>
    <property type="match status" value="1"/>
</dbReference>
<evidence type="ECO:0000256" key="4">
    <source>
        <dbReference type="ARBA" id="ARBA00017934"/>
    </source>
</evidence>
<evidence type="ECO:0000256" key="1">
    <source>
        <dbReference type="ARBA" id="ARBA00004123"/>
    </source>
</evidence>
<evidence type="ECO:0000256" key="5">
    <source>
        <dbReference type="ARBA" id="ARBA00022448"/>
    </source>
</evidence>
<accession>A0A0M3JYT3</accession>
<comment type="similarity">
    <text evidence="2">Belongs to the VPS25 family.</text>
</comment>
<evidence type="ECO:0000313" key="15">
    <source>
        <dbReference type="EMBL" id="VDK48816.1"/>
    </source>
</evidence>
<dbReference type="PANTHER" id="PTHR12133:SF2">
    <property type="entry name" value="TRNA (ADENINE(58)-N(1))-METHYLTRANSFERASE CATALYTIC SUBUNIT TRMT61A"/>
    <property type="match status" value="1"/>
</dbReference>
<dbReference type="GO" id="GO:0015031">
    <property type="term" value="P:protein transport"/>
    <property type="evidence" value="ECO:0007669"/>
    <property type="project" value="UniProtKB-KW"/>
</dbReference>
<dbReference type="InterPro" id="IPR014041">
    <property type="entry name" value="ESCRT-II_cplx_Vps25-sub_N"/>
</dbReference>
<dbReference type="InterPro" id="IPR029063">
    <property type="entry name" value="SAM-dependent_MTases_sf"/>
</dbReference>
<dbReference type="EMBL" id="UYRR01031304">
    <property type="protein sequence ID" value="VDK48816.1"/>
    <property type="molecule type" value="Genomic_DNA"/>
</dbReference>
<dbReference type="InterPro" id="IPR008570">
    <property type="entry name" value="ESCRT-II_cplx_Vps25-sub"/>
</dbReference>
<evidence type="ECO:0000256" key="9">
    <source>
        <dbReference type="ARBA" id="ARBA00022694"/>
    </source>
</evidence>
<dbReference type="InterPro" id="IPR049470">
    <property type="entry name" value="TRM61_C"/>
</dbReference>
<keyword evidence="16" id="KW-1185">Reference proteome</keyword>
<keyword evidence="10" id="KW-0653">Protein transport</keyword>
<dbReference type="Gene3D" id="1.10.10.570">
    <property type="entry name" value="Winged helix' DNA-binding domain. Chain C. Domain 1"/>
    <property type="match status" value="1"/>
</dbReference>
<organism evidence="17">
    <name type="scientific">Anisakis simplex</name>
    <name type="common">Herring worm</name>
    <dbReference type="NCBI Taxonomy" id="6269"/>
    <lineage>
        <taxon>Eukaryota</taxon>
        <taxon>Metazoa</taxon>
        <taxon>Ecdysozoa</taxon>
        <taxon>Nematoda</taxon>
        <taxon>Chromadorea</taxon>
        <taxon>Rhabditida</taxon>
        <taxon>Spirurina</taxon>
        <taxon>Ascaridomorpha</taxon>
        <taxon>Ascaridoidea</taxon>
        <taxon>Anisakidae</taxon>
        <taxon>Anisakis</taxon>
        <taxon>Anisakis simplex complex</taxon>
    </lineage>
</organism>
<dbReference type="InterPro" id="IPR014816">
    <property type="entry name" value="tRNA_MeTrfase_Gcd14"/>
</dbReference>
<dbReference type="GO" id="GO:0005634">
    <property type="term" value="C:nucleus"/>
    <property type="evidence" value="ECO:0007669"/>
    <property type="project" value="UniProtKB-SubCell"/>
</dbReference>
<keyword evidence="7" id="KW-0808">Transferase</keyword>
<dbReference type="GO" id="GO:0000814">
    <property type="term" value="C:ESCRT II complex"/>
    <property type="evidence" value="ECO:0007669"/>
    <property type="project" value="InterPro"/>
</dbReference>
<feature type="domain" description="tRNA (adenine(58)-N(1))-methyltransferase catalytic subunit TRM61 C-terminal" evidence="14">
    <location>
        <begin position="249"/>
        <end position="517"/>
    </location>
</feature>
<keyword evidence="11" id="KW-0539">Nucleus</keyword>
<dbReference type="InterPro" id="IPR036388">
    <property type="entry name" value="WH-like_DNA-bd_sf"/>
</dbReference>
<dbReference type="InterPro" id="IPR036390">
    <property type="entry name" value="WH_DNA-bd_sf"/>
</dbReference>
<dbReference type="OrthoDB" id="1925287at2759"/>
<name>A0A0M3JYT3_ANISI</name>
<evidence type="ECO:0000256" key="7">
    <source>
        <dbReference type="ARBA" id="ARBA00022679"/>
    </source>
</evidence>
<dbReference type="FunFam" id="1.10.10.10:FF:000141">
    <property type="entry name" value="vacuolar protein-sorting-associated protein 25"/>
    <property type="match status" value="1"/>
</dbReference>
<evidence type="ECO:0000313" key="16">
    <source>
        <dbReference type="Proteomes" id="UP000267096"/>
    </source>
</evidence>
<dbReference type="Pfam" id="PF05871">
    <property type="entry name" value="ESCRT-II"/>
    <property type="match status" value="1"/>
</dbReference>
<evidence type="ECO:0000256" key="8">
    <source>
        <dbReference type="ARBA" id="ARBA00022691"/>
    </source>
</evidence>
<keyword evidence="5" id="KW-0813">Transport</keyword>
<keyword evidence="8" id="KW-0949">S-adenosyl-L-methionine</keyword>
<dbReference type="GO" id="GO:0031515">
    <property type="term" value="C:tRNA (m1A) methyltransferase complex"/>
    <property type="evidence" value="ECO:0007669"/>
    <property type="project" value="InterPro"/>
</dbReference>
<dbReference type="PANTHER" id="PTHR12133">
    <property type="entry name" value="TRNA (ADENINE(58)-N(1))-METHYLTRANSFERASE"/>
    <property type="match status" value="1"/>
</dbReference>
<evidence type="ECO:0000256" key="12">
    <source>
        <dbReference type="ARBA" id="ARBA00030094"/>
    </source>
</evidence>
<dbReference type="GO" id="GO:0160107">
    <property type="term" value="F:tRNA (adenine(58)-N1)-methyltransferase activity"/>
    <property type="evidence" value="ECO:0007669"/>
    <property type="project" value="UniProtKB-EC"/>
</dbReference>
<dbReference type="GO" id="GO:0071985">
    <property type="term" value="P:multivesicular body sorting pathway"/>
    <property type="evidence" value="ECO:0007669"/>
    <property type="project" value="InterPro"/>
</dbReference>
<reference evidence="17" key="1">
    <citation type="submission" date="2017-02" db="UniProtKB">
        <authorList>
            <consortium name="WormBaseParasite"/>
        </authorList>
    </citation>
    <scope>IDENTIFICATION</scope>
</reference>
<comment type="catalytic activity">
    <reaction evidence="13">
        <text>an adenosine in mRNA + S-adenosyl-L-methionine = an N(1)-methyladenosine in mRNA + S-adenosyl-L-homocysteine + H(+)</text>
        <dbReference type="Rhea" id="RHEA:55392"/>
        <dbReference type="Rhea" id="RHEA-COMP:12414"/>
        <dbReference type="Rhea" id="RHEA-COMP:12415"/>
        <dbReference type="ChEBI" id="CHEBI:15378"/>
        <dbReference type="ChEBI" id="CHEBI:57856"/>
        <dbReference type="ChEBI" id="CHEBI:59789"/>
        <dbReference type="ChEBI" id="CHEBI:74411"/>
        <dbReference type="ChEBI" id="CHEBI:74491"/>
    </reaction>
</comment>
<evidence type="ECO:0000256" key="13">
    <source>
        <dbReference type="ARBA" id="ARBA00048481"/>
    </source>
</evidence>
<sequence>MLRLQTTLVTREKQLEAWSRLVVDYCQFHKIYTLDITDISNSELFVNATLNRKLPLDGVRAVFDYLEHKRNIDWLDKSKNRCHIYWRRPEEWASLIYEWAVSNGLLNTPCTLYEITQGDDVSQESFFGLDKDVLLKSLTILVDQRRAQLLNIGTETEVCIDILELCRKSAFFKNMNLAEALLCSWRSSDFLRSGDVIEEGDTVIVYVNFGTAYAVDVKRGCTLNMRYGALKHEFLIGKRYGSRVSATAGYVYALRPSADLWTRTLPRRTQILYTPDCALIVMLLDAKPGSVLCESGTGSGSLSHALAMAISPKGHLYTHDIEEPRVKQVEDELKKHGLGDVTTCVNQNVCEDGFFVENACDGIFLDIPAPWTAISHAKRALSRVRGGRIVSFSPCIEQVQRVCSALRHHGFVQIETLELVPRKLKVVDMALESLKEFNHSNAAYDKDATGVGMEEEEAGFDAKRRRTDNMIKSIANDLPIDNRPKEMQQTTRSMRSSTLFTYPSTQPTHTGYLTCASLLSSQIPPSK</sequence>
<keyword evidence="6" id="KW-0489">Methyltransferase</keyword>
<evidence type="ECO:0000256" key="3">
    <source>
        <dbReference type="ARBA" id="ARBA00012796"/>
    </source>
</evidence>
<gene>
    <name evidence="15" type="ORF">ASIM_LOCUS13052</name>
</gene>